<dbReference type="InterPro" id="IPR002110">
    <property type="entry name" value="Ankyrin_rpt"/>
</dbReference>
<dbReference type="Gene3D" id="3.40.1090.10">
    <property type="entry name" value="Cytosolic phospholipase A2 catalytic domain"/>
    <property type="match status" value="1"/>
</dbReference>
<dbReference type="Pfam" id="PF00023">
    <property type="entry name" value="Ank"/>
    <property type="match status" value="1"/>
</dbReference>
<keyword evidence="5" id="KW-0443">Lipid metabolism</keyword>
<dbReference type="AlphaFoldDB" id="A0A8J1UJH3"/>
<proteinExistence type="predicted"/>
<reference evidence="7" key="1">
    <citation type="submission" date="2022-03" db="EMBL/GenBank/DDBJ databases">
        <authorList>
            <person name="Martin C."/>
        </authorList>
    </citation>
    <scope>NUCLEOTIDE SEQUENCE</scope>
</reference>
<dbReference type="Proteomes" id="UP000749559">
    <property type="component" value="Unassembled WGS sequence"/>
</dbReference>
<dbReference type="EC" id="3.1.1.4" evidence="1"/>
<evidence type="ECO:0000256" key="2">
    <source>
        <dbReference type="ARBA" id="ARBA00022737"/>
    </source>
</evidence>
<dbReference type="InterPro" id="IPR047148">
    <property type="entry name" value="PLPL9"/>
</dbReference>
<dbReference type="GO" id="GO:0052816">
    <property type="term" value="F:long-chain fatty acyl-CoA hydrolase activity"/>
    <property type="evidence" value="ECO:0007669"/>
    <property type="project" value="TreeGrafter"/>
</dbReference>
<dbReference type="PANTHER" id="PTHR24139:SF34">
    <property type="entry name" value="85_88 KDA CALCIUM-INDEPENDENT PHOSPHOLIPASE A2"/>
    <property type="match status" value="1"/>
</dbReference>
<dbReference type="GO" id="GO:0047499">
    <property type="term" value="F:calcium-independent phospholipase A2 activity"/>
    <property type="evidence" value="ECO:0007669"/>
    <property type="project" value="InterPro"/>
</dbReference>
<dbReference type="PROSITE" id="PS51635">
    <property type="entry name" value="PNPLA"/>
    <property type="match status" value="1"/>
</dbReference>
<comment type="catalytic activity">
    <reaction evidence="6">
        <text>a 1,2-diacyl-sn-glycero-3-phosphocholine + H2O = a 1-acyl-sn-glycero-3-phosphocholine + a fatty acid + H(+)</text>
        <dbReference type="Rhea" id="RHEA:15801"/>
        <dbReference type="ChEBI" id="CHEBI:15377"/>
        <dbReference type="ChEBI" id="CHEBI:15378"/>
        <dbReference type="ChEBI" id="CHEBI:28868"/>
        <dbReference type="ChEBI" id="CHEBI:57643"/>
        <dbReference type="ChEBI" id="CHEBI:58168"/>
        <dbReference type="EC" id="3.1.1.4"/>
    </reaction>
    <physiologicalReaction direction="left-to-right" evidence="6">
        <dbReference type="Rhea" id="RHEA:15802"/>
    </physiologicalReaction>
</comment>
<dbReference type="CDD" id="cd07212">
    <property type="entry name" value="Pat_PNPLA9"/>
    <property type="match status" value="1"/>
</dbReference>
<protein>
    <recommendedName>
        <fullName evidence="1">phospholipase A2</fullName>
        <ecNumber evidence="1">3.1.1.4</ecNumber>
    </recommendedName>
</protein>
<evidence type="ECO:0000256" key="5">
    <source>
        <dbReference type="ARBA" id="ARBA00023098"/>
    </source>
</evidence>
<dbReference type="SUPFAM" id="SSF52151">
    <property type="entry name" value="FabD/lysophospholipase-like"/>
    <property type="match status" value="1"/>
</dbReference>
<comment type="caution">
    <text evidence="7">The sequence shown here is derived from an EMBL/GenBank/DDBJ whole genome shotgun (WGS) entry which is preliminary data.</text>
</comment>
<evidence type="ECO:0000256" key="4">
    <source>
        <dbReference type="ARBA" id="ARBA00023043"/>
    </source>
</evidence>
<dbReference type="OrthoDB" id="10021675at2759"/>
<accession>A0A8J1UJH3</accession>
<dbReference type="EMBL" id="CAIIXF020000009">
    <property type="protein sequence ID" value="CAH1794250.1"/>
    <property type="molecule type" value="Genomic_DNA"/>
</dbReference>
<dbReference type="Pfam" id="PF12796">
    <property type="entry name" value="Ank_2"/>
    <property type="match status" value="2"/>
</dbReference>
<dbReference type="PANTHER" id="PTHR24139">
    <property type="entry name" value="CALCIUM-INDEPENDENT PHOSPHOLIPASE A2"/>
    <property type="match status" value="1"/>
</dbReference>
<dbReference type="SMART" id="SM00248">
    <property type="entry name" value="ANK"/>
    <property type="match status" value="7"/>
</dbReference>
<evidence type="ECO:0000313" key="7">
    <source>
        <dbReference type="EMBL" id="CAH1794250.1"/>
    </source>
</evidence>
<name>A0A8J1UJH3_OWEFU</name>
<dbReference type="InterPro" id="IPR002641">
    <property type="entry name" value="PNPLA_dom"/>
</dbReference>
<keyword evidence="8" id="KW-1185">Reference proteome</keyword>
<evidence type="ECO:0000256" key="3">
    <source>
        <dbReference type="ARBA" id="ARBA00022801"/>
    </source>
</evidence>
<organism evidence="7 8">
    <name type="scientific">Owenia fusiformis</name>
    <name type="common">Polychaete worm</name>
    <dbReference type="NCBI Taxonomy" id="6347"/>
    <lineage>
        <taxon>Eukaryota</taxon>
        <taxon>Metazoa</taxon>
        <taxon>Spiralia</taxon>
        <taxon>Lophotrochozoa</taxon>
        <taxon>Annelida</taxon>
        <taxon>Polychaeta</taxon>
        <taxon>Sedentaria</taxon>
        <taxon>Canalipalpata</taxon>
        <taxon>Sabellida</taxon>
        <taxon>Oweniida</taxon>
        <taxon>Oweniidae</taxon>
        <taxon>Owenia</taxon>
    </lineage>
</organism>
<dbReference type="Pfam" id="PF01734">
    <property type="entry name" value="Patatin"/>
    <property type="match status" value="1"/>
</dbReference>
<keyword evidence="3" id="KW-0378">Hydrolase</keyword>
<dbReference type="Gene3D" id="1.25.40.20">
    <property type="entry name" value="Ankyrin repeat-containing domain"/>
    <property type="match status" value="1"/>
</dbReference>
<dbReference type="GO" id="GO:0016042">
    <property type="term" value="P:lipid catabolic process"/>
    <property type="evidence" value="ECO:0007669"/>
    <property type="project" value="UniProtKB-UniRule"/>
</dbReference>
<dbReference type="GO" id="GO:2000304">
    <property type="term" value="P:positive regulation of ceramide biosynthetic process"/>
    <property type="evidence" value="ECO:0007669"/>
    <property type="project" value="TreeGrafter"/>
</dbReference>
<sequence>MSFLKSFAGDLAGKMTTKINQTMTNFIGSVASSITFTVQDVNPASYEKSTVMLQDGNFTLYKTTVTYEAVLYCPELSHKAFSLFRLPTEKESRHWFGIFPARFTPLYTSDNSLLNKSSLQAIGECVKEHPEWTTAHIAAQLGLNVCFRHSLIACEINSVIDNSKVTPLHLAVQTANSDTIQELLIHGANIDATDGLGNTVFHFAAKTNPLVIQLLATKYTPTINIANQSWETPLHVACHHDKPDCLEQMLRCGADPSLQPGDKYPMHFAVEANSTKCIETLCRWSADQIHVRDVSSGGTPLHWAKSKEMINLLCDLGSNINQANNQGETIAHLLVQQANLDCLVSVLSREADVNKANSEGHTLLHLAVMTDNVDILRTVIVFGADVNALNLQKCSARHITVVGTNVGKNWEHMLYTLHMVGAKRCPAGTPLCQQGCSENGTYDGDPRGNPYEPGVFNKMLYDEMIRATAVASAMSRSSSATFQGTQSFSDSPKPTGQKVLCLDGGGIRGLILVQLLLAIEKTTGRPIKECFDWISGTSTGGILALAITHGKSLQYILGLYMRFKDAVFIGNRPYDSQPLEKFMKQEFGEKTRMSDVRKPKVIVTGVLGDRHPADLHLFRNYEPPENYITLQNKSRDTRFAAPLRYTEQFLWQAARSSGAAPTYFRAMGRYLDGGLMSNNPTLDTLSEIHEYNMALKSDGHMENIEPISCVVSLGTGIIPVTPVQDVDLFRPSGIMEGIKAAYAGQAFVKLLIDQATISEGRPVERARAWCSMINVPYFRFSPQLSEDVKLDETNDMTLVRTMWETRCFIYANQEQLDNLAVLLRM</sequence>
<evidence type="ECO:0000256" key="6">
    <source>
        <dbReference type="ARBA" id="ARBA00023422"/>
    </source>
</evidence>
<evidence type="ECO:0000256" key="1">
    <source>
        <dbReference type="ARBA" id="ARBA00013278"/>
    </source>
</evidence>
<dbReference type="SUPFAM" id="SSF48403">
    <property type="entry name" value="Ankyrin repeat"/>
    <property type="match status" value="1"/>
</dbReference>
<keyword evidence="2" id="KW-0677">Repeat</keyword>
<dbReference type="InterPro" id="IPR016035">
    <property type="entry name" value="Acyl_Trfase/lysoPLipase"/>
</dbReference>
<gene>
    <name evidence="7" type="ORF">OFUS_LOCUS18985</name>
</gene>
<dbReference type="PROSITE" id="PS50297">
    <property type="entry name" value="ANK_REP_REGION"/>
    <property type="match status" value="2"/>
</dbReference>
<dbReference type="PROSITE" id="PS50088">
    <property type="entry name" value="ANK_REPEAT"/>
    <property type="match status" value="3"/>
</dbReference>
<dbReference type="GO" id="GO:0005739">
    <property type="term" value="C:mitochondrion"/>
    <property type="evidence" value="ECO:0007669"/>
    <property type="project" value="TreeGrafter"/>
</dbReference>
<dbReference type="InterPro" id="IPR036770">
    <property type="entry name" value="Ankyrin_rpt-contain_sf"/>
</dbReference>
<keyword evidence="4" id="KW-0040">ANK repeat</keyword>
<evidence type="ECO:0000313" key="8">
    <source>
        <dbReference type="Proteomes" id="UP000749559"/>
    </source>
</evidence>